<evidence type="ECO:0000313" key="1">
    <source>
        <dbReference type="EMBL" id="MDD1010960.1"/>
    </source>
</evidence>
<sequence>MARLCKGQLAPSVKNLSANAASSVANRIYEFHRLRGLSSLSRTDISVFKTVTSLADWNNESLGITPVSPKTLRKYVNGFYEGGLAQLLRDAALLSGDSQRPLTKLSANDKKLKFNAQLAVDAALDMTARYLDLLERMKRLSIRSDAVGAELQRHYQRYDKHPHIKVVK</sequence>
<accession>A0A9X4C646</accession>
<dbReference type="Proteomes" id="UP001148185">
    <property type="component" value="Unassembled WGS sequence"/>
</dbReference>
<proteinExistence type="predicted"/>
<organism evidence="1 2">
    <name type="scientific">Pseudomonas shahriarae</name>
    <dbReference type="NCBI Taxonomy" id="2745512"/>
    <lineage>
        <taxon>Bacteria</taxon>
        <taxon>Pseudomonadati</taxon>
        <taxon>Pseudomonadota</taxon>
        <taxon>Gammaproteobacteria</taxon>
        <taxon>Pseudomonadales</taxon>
        <taxon>Pseudomonadaceae</taxon>
        <taxon>Pseudomonas</taxon>
    </lineage>
</organism>
<comment type="caution">
    <text evidence="1">The sequence shown here is derived from an EMBL/GenBank/DDBJ whole genome shotgun (WGS) entry which is preliminary data.</text>
</comment>
<dbReference type="RefSeq" id="WP_150631371.1">
    <property type="nucleotide sequence ID" value="NZ_JAMDHA010000036.1"/>
</dbReference>
<dbReference type="EMBL" id="JAMDHA010000036">
    <property type="protein sequence ID" value="MDD1010960.1"/>
    <property type="molecule type" value="Genomic_DNA"/>
</dbReference>
<dbReference type="AlphaFoldDB" id="A0A9X4C646"/>
<gene>
    <name evidence="1" type="ORF">M5G27_26170</name>
</gene>
<reference evidence="1 2" key="1">
    <citation type="submission" date="2022-05" db="EMBL/GenBank/DDBJ databases">
        <title>Novel Pseudomonas spp. Isolated from a Rainbow Trout Aquaculture Facility.</title>
        <authorList>
            <person name="Testerman T."/>
            <person name="Graf J."/>
        </authorList>
    </citation>
    <scope>NUCLEOTIDE SEQUENCE [LARGE SCALE GENOMIC DNA]</scope>
    <source>
        <strain evidence="1 2">ID1042</strain>
    </source>
</reference>
<name>A0A9X4C646_9PSED</name>
<protein>
    <submittedName>
        <fullName evidence="1">Uncharacterized protein</fullName>
    </submittedName>
</protein>
<keyword evidence="2" id="KW-1185">Reference proteome</keyword>
<evidence type="ECO:0000313" key="2">
    <source>
        <dbReference type="Proteomes" id="UP001148185"/>
    </source>
</evidence>